<dbReference type="AlphaFoldDB" id="A0AAE7CR37"/>
<gene>
    <name evidence="1" type="ORF">E4K63_03320</name>
</gene>
<dbReference type="EMBL" id="CP038241">
    <property type="protein sequence ID" value="QIV95909.1"/>
    <property type="molecule type" value="Genomic_DNA"/>
</dbReference>
<dbReference type="Proteomes" id="UP000502004">
    <property type="component" value="Chromosome"/>
</dbReference>
<protein>
    <submittedName>
        <fullName evidence="1">Uncharacterized protein</fullName>
    </submittedName>
</protein>
<organism evidence="1 2">
    <name type="scientific">Allofrancisella inopinata</name>
    <dbReference type="NCBI Taxonomy" id="1085647"/>
    <lineage>
        <taxon>Bacteria</taxon>
        <taxon>Pseudomonadati</taxon>
        <taxon>Pseudomonadota</taxon>
        <taxon>Gammaproteobacteria</taxon>
        <taxon>Thiotrichales</taxon>
        <taxon>Francisellaceae</taxon>
        <taxon>Allofrancisella</taxon>
    </lineage>
</organism>
<name>A0AAE7CR37_9GAMM</name>
<dbReference type="RefSeq" id="WP_133940554.1">
    <property type="nucleotide sequence ID" value="NZ_CP038241.1"/>
</dbReference>
<sequence length="174" mass="20253">MKSLQEIIKEVKIIIAICNKRLDSLFKNISINNVKEIKLVYTIIKDLTEFENSLHSLLTFKEDTASYDKGIKILVKQLARVKHDIKFLLLQNFEYHHIFRAILTLQTASNYNNITDISSDNAKNMHATTKPKLSQLSKYRRSEKSHPFSLPKETNSFFNQINDAGYLINLEQHK</sequence>
<proteinExistence type="predicted"/>
<accession>A0AAE7CR37</accession>
<evidence type="ECO:0000313" key="2">
    <source>
        <dbReference type="Proteomes" id="UP000502004"/>
    </source>
</evidence>
<dbReference type="KEGG" id="aii:E4K63_03320"/>
<keyword evidence="2" id="KW-1185">Reference proteome</keyword>
<reference evidence="1 2" key="1">
    <citation type="submission" date="2019-03" db="EMBL/GenBank/DDBJ databases">
        <title>Complete Genome Sequence of Allofrancisella inopinata Strain SYSU YG23 Isolated from Water-Cooling Systems in China.</title>
        <authorList>
            <person name="Ohrman C."/>
            <person name="Uneklint I."/>
            <person name="Sjodin A."/>
        </authorList>
    </citation>
    <scope>NUCLEOTIDE SEQUENCE [LARGE SCALE GENOMIC DNA]</scope>
    <source>
        <strain evidence="1 2">SYSU YG23</strain>
    </source>
</reference>
<evidence type="ECO:0000313" key="1">
    <source>
        <dbReference type="EMBL" id="QIV95909.1"/>
    </source>
</evidence>